<dbReference type="PANTHER" id="PTHR35923:SF2">
    <property type="entry name" value="ENDOGLUCANASE"/>
    <property type="match status" value="1"/>
</dbReference>
<evidence type="ECO:0000256" key="8">
    <source>
        <dbReference type="SAM" id="SignalP"/>
    </source>
</evidence>
<evidence type="ECO:0000256" key="4">
    <source>
        <dbReference type="ARBA" id="ARBA00023277"/>
    </source>
</evidence>
<feature type="signal peptide" evidence="8">
    <location>
        <begin position="1"/>
        <end position="22"/>
    </location>
</feature>
<keyword evidence="8" id="KW-0732">Signal</keyword>
<evidence type="ECO:0000256" key="3">
    <source>
        <dbReference type="ARBA" id="ARBA00023001"/>
    </source>
</evidence>
<dbReference type="PANTHER" id="PTHR35923">
    <property type="entry name" value="MAJOR EXTRACELLULAR ENDOGLUCANASE"/>
    <property type="match status" value="1"/>
</dbReference>
<evidence type="ECO:0000256" key="2">
    <source>
        <dbReference type="ARBA" id="ARBA00022801"/>
    </source>
</evidence>
<keyword evidence="5 7" id="KW-0326">Glycosidase</keyword>
<proteinExistence type="evidence at transcript level"/>
<reference evidence="10" key="1">
    <citation type="journal article" date="2010" name="PLoS ONE">
        <title>Phylogenetic analysis of cellulolytic enzyme genes from representative lineages of termites and a related cockroach.</title>
        <authorList>
            <person name="Todaka N."/>
            <person name="Inoue T."/>
            <person name="Saita K."/>
            <person name="Ohkuma M."/>
            <person name="Nalepa C.A."/>
            <person name="Lenz M."/>
            <person name="Kudo T."/>
            <person name="Moriya S."/>
        </authorList>
    </citation>
    <scope>NUCLEOTIDE SEQUENCE</scope>
</reference>
<sequence length="348" mass="39897">MRFFLVYFFSCIFSADWLSTSGNKIVDSGGNQVKLQGLNWFGYETQMRVFHGLWAANLHDTVAEVARRGFNVFRCPFSADLLHEWSSGKYEPVQINPNVNADLNGKNNREIWDDFLVDCKKNGVKVFIDIHGVEPDQYQDATWGKPEYIYTALEWFANEFKSDDTIIGIDIKNEPHGQCDYADKAIWDSSTADNNWRSTAATAASRIHAKNPNLLIFVEGIECYNGPRGIESGWWGGVLTFVKDLPLDLGSHQDKLVYSPHEYGPTVFNQTWFNPTFTYDSIYNDHWKDSWMFIHEQDIAPLLFGEWGGKLEGTNTDWMTYMVQLISKNNLSHTFGVSIRTAETLKDF</sequence>
<evidence type="ECO:0000256" key="5">
    <source>
        <dbReference type="ARBA" id="ARBA00023295"/>
    </source>
</evidence>
<dbReference type="Pfam" id="PF00150">
    <property type="entry name" value="Cellulase"/>
    <property type="match status" value="1"/>
</dbReference>
<dbReference type="GO" id="GO:0030245">
    <property type="term" value="P:cellulose catabolic process"/>
    <property type="evidence" value="ECO:0007669"/>
    <property type="project" value="UniProtKB-KW"/>
</dbReference>
<dbReference type="InterPro" id="IPR001547">
    <property type="entry name" value="Glyco_hydro_5"/>
</dbReference>
<keyword evidence="3" id="KW-0136">Cellulose degradation</keyword>
<dbReference type="EMBL" id="AB274532">
    <property type="protein sequence ID" value="BAF57291.1"/>
    <property type="molecule type" value="mRNA"/>
</dbReference>
<dbReference type="PROSITE" id="PS00659">
    <property type="entry name" value="GLYCOSYL_HYDROL_F5"/>
    <property type="match status" value="1"/>
</dbReference>
<keyword evidence="2 7" id="KW-0378">Hydrolase</keyword>
<keyword evidence="4" id="KW-0119">Carbohydrate metabolism</keyword>
<name>A4UWN1_9EUKA</name>
<evidence type="ECO:0000259" key="9">
    <source>
        <dbReference type="Pfam" id="PF00150"/>
    </source>
</evidence>
<feature type="chain" id="PRO_5002673756" evidence="8">
    <location>
        <begin position="23"/>
        <end position="348"/>
    </location>
</feature>
<dbReference type="SUPFAM" id="SSF51445">
    <property type="entry name" value="(Trans)glycosidases"/>
    <property type="match status" value="1"/>
</dbReference>
<feature type="domain" description="Glycoside hydrolase family 5" evidence="9">
    <location>
        <begin position="27"/>
        <end position="335"/>
    </location>
</feature>
<evidence type="ECO:0000256" key="7">
    <source>
        <dbReference type="RuleBase" id="RU361153"/>
    </source>
</evidence>
<dbReference type="AlphaFoldDB" id="A4UWN1"/>
<protein>
    <submittedName>
        <fullName evidence="10">Putative glycosyl hydrolase family5</fullName>
    </submittedName>
</protein>
<evidence type="ECO:0000313" key="10">
    <source>
        <dbReference type="EMBL" id="BAF57291.1"/>
    </source>
</evidence>
<organism evidence="10">
    <name type="scientific">uncultured symbiotic protist of Reticulitermes speratus</name>
    <dbReference type="NCBI Taxonomy" id="403658"/>
    <lineage>
        <taxon>Eukaryota</taxon>
        <taxon>environmental samples</taxon>
    </lineage>
</organism>
<dbReference type="CAZy" id="GH5">
    <property type="family name" value="Glycoside Hydrolase Family 5"/>
</dbReference>
<accession>A4UWN1</accession>
<evidence type="ECO:0000256" key="1">
    <source>
        <dbReference type="ARBA" id="ARBA00005641"/>
    </source>
</evidence>
<comment type="similarity">
    <text evidence="1 7">Belongs to the glycosyl hydrolase 5 (cellulase A) family.</text>
</comment>
<dbReference type="Gene3D" id="3.20.20.80">
    <property type="entry name" value="Glycosidases"/>
    <property type="match status" value="1"/>
</dbReference>
<keyword evidence="6" id="KW-0624">Polysaccharide degradation</keyword>
<evidence type="ECO:0000256" key="6">
    <source>
        <dbReference type="ARBA" id="ARBA00023326"/>
    </source>
</evidence>
<dbReference type="InterPro" id="IPR018087">
    <property type="entry name" value="Glyco_hydro_5_CS"/>
</dbReference>
<dbReference type="GO" id="GO:0004553">
    <property type="term" value="F:hydrolase activity, hydrolyzing O-glycosyl compounds"/>
    <property type="evidence" value="ECO:0007669"/>
    <property type="project" value="InterPro"/>
</dbReference>
<dbReference type="InterPro" id="IPR017853">
    <property type="entry name" value="GH"/>
</dbReference>